<dbReference type="Proteomes" id="UP001215956">
    <property type="component" value="Unassembled WGS sequence"/>
</dbReference>
<evidence type="ECO:0000313" key="2">
    <source>
        <dbReference type="Proteomes" id="UP001215956"/>
    </source>
</evidence>
<dbReference type="RefSeq" id="WP_316969909.1">
    <property type="nucleotide sequence ID" value="NZ_JARFPL010000053.1"/>
</dbReference>
<comment type="caution">
    <text evidence="1">The sequence shown here is derived from an EMBL/GenBank/DDBJ whole genome shotgun (WGS) entry which is preliminary data.</text>
</comment>
<name>A0ABT5XHL5_9EURY</name>
<organism evidence="1 2">
    <name type="scientific">Candidatus Methanocrinis alkalitolerans</name>
    <dbReference type="NCBI Taxonomy" id="3033395"/>
    <lineage>
        <taxon>Archaea</taxon>
        <taxon>Methanobacteriati</taxon>
        <taxon>Methanobacteriota</taxon>
        <taxon>Stenosarchaea group</taxon>
        <taxon>Methanomicrobia</taxon>
        <taxon>Methanotrichales</taxon>
        <taxon>Methanotrichaceae</taxon>
        <taxon>Methanocrinis</taxon>
    </lineage>
</organism>
<dbReference type="EMBL" id="JARFPL010000053">
    <property type="protein sequence ID" value="MDF0594213.1"/>
    <property type="molecule type" value="Genomic_DNA"/>
</dbReference>
<evidence type="ECO:0000313" key="1">
    <source>
        <dbReference type="EMBL" id="MDF0594213.1"/>
    </source>
</evidence>
<accession>A0ABT5XHL5</accession>
<proteinExistence type="predicted"/>
<sequence length="208" mass="22447">MTTSEERARAAATIDPESLAEARAAVEARCRLFLRRLDLLEAGIENVRRSGDVHRFSLALSMFLLDSLPLKPEACPFCVQNAGCNRCQGCGYAEAHGGRCDAEASAFGQLIEAVIDLAGQLHVLRNDLPARAIDLQDAGEGLRSSIEGSRAAAKELMVEAEEADVSGLMEAKRDYVGAILDALPAGCIGSQQVDGSLKEVREKLVWYW</sequence>
<protein>
    <submittedName>
        <fullName evidence="1">Uncharacterized protein</fullName>
    </submittedName>
</protein>
<keyword evidence="2" id="KW-1185">Reference proteome</keyword>
<gene>
    <name evidence="1" type="ORF">P0O24_11540</name>
</gene>
<reference evidence="1 2" key="1">
    <citation type="submission" date="2023-03" db="EMBL/GenBank/DDBJ databases">
        <title>Whole genome sequencing of Methanotrichaceae archaeon M04Ac.</title>
        <authorList>
            <person name="Khomyakova M.A."/>
            <person name="Merkel A.Y."/>
            <person name="Slobodkin A.I."/>
        </authorList>
    </citation>
    <scope>NUCLEOTIDE SEQUENCE [LARGE SCALE GENOMIC DNA]</scope>
    <source>
        <strain evidence="1 2">M04Ac</strain>
    </source>
</reference>